<reference evidence="4 6" key="2">
    <citation type="journal article" date="2014" name="BMC Genomics">
        <title>An improved genome release (version Mt4.0) for the model legume Medicago truncatula.</title>
        <authorList>
            <person name="Tang H."/>
            <person name="Krishnakumar V."/>
            <person name="Bidwell S."/>
            <person name="Rosen B."/>
            <person name="Chan A."/>
            <person name="Zhou S."/>
            <person name="Gentzbittel L."/>
            <person name="Childs K.L."/>
            <person name="Yandell M."/>
            <person name="Gundlach H."/>
            <person name="Mayer K.F."/>
            <person name="Schwartz D.C."/>
            <person name="Town C.D."/>
        </authorList>
    </citation>
    <scope>GENOME REANNOTATION</scope>
    <source>
        <strain evidence="6">cv. Jemalong A17</strain>
    </source>
</reference>
<dbReference type="GO" id="GO:0030686">
    <property type="term" value="C:90S preribosome"/>
    <property type="evidence" value="ECO:0000318"/>
    <property type="project" value="GO_Central"/>
</dbReference>
<keyword evidence="7" id="KW-1185">Reference proteome</keyword>
<feature type="region of interest" description="Disordered" evidence="2">
    <location>
        <begin position="433"/>
        <end position="463"/>
    </location>
</feature>
<feature type="compositionally biased region" description="Basic and acidic residues" evidence="2">
    <location>
        <begin position="274"/>
        <end position="313"/>
    </location>
</feature>
<feature type="region of interest" description="Disordered" evidence="2">
    <location>
        <begin position="139"/>
        <end position="163"/>
    </location>
</feature>
<feature type="compositionally biased region" description="Acidic residues" evidence="2">
    <location>
        <begin position="436"/>
        <end position="453"/>
    </location>
</feature>
<evidence type="ECO:0000256" key="2">
    <source>
        <dbReference type="SAM" id="MobiDB-lite"/>
    </source>
</evidence>
<protein>
    <submittedName>
        <fullName evidence="4">KRI1-like protein</fullName>
    </submittedName>
    <submittedName>
        <fullName evidence="5">Putative KRR1 interacting protein</fullName>
    </submittedName>
</protein>
<feature type="domain" description="Kri1-like C-terminal" evidence="3">
    <location>
        <begin position="472"/>
        <end position="554"/>
    </location>
</feature>
<dbReference type="InterPro" id="IPR018034">
    <property type="entry name" value="Kri1"/>
</dbReference>
<reference evidence="8" key="4">
    <citation type="journal article" date="2018" name="Nat. Plants">
        <title>Whole-genome landscape of Medicago truncatula symbiotic genes.</title>
        <authorList>
            <person name="Pecrix Y."/>
            <person name="Staton S.E."/>
            <person name="Sallet E."/>
            <person name="Lelandais-Briere C."/>
            <person name="Moreau S."/>
            <person name="Carrere S."/>
            <person name="Blein T."/>
            <person name="Jardinaud M.F."/>
            <person name="Latrasse D."/>
            <person name="Zouine M."/>
            <person name="Zahm M."/>
            <person name="Kreplak J."/>
            <person name="Mayjonade B."/>
            <person name="Satge C."/>
            <person name="Perez M."/>
            <person name="Cauet S."/>
            <person name="Marande W."/>
            <person name="Chantry-Darmon C."/>
            <person name="Lopez-Roques C."/>
            <person name="Bouchez O."/>
            <person name="Berard A."/>
            <person name="Debelle F."/>
            <person name="Munos S."/>
            <person name="Bendahmane A."/>
            <person name="Berges H."/>
            <person name="Niebel A."/>
            <person name="Buitink J."/>
            <person name="Frugier F."/>
            <person name="Benhamed M."/>
            <person name="Crespi M."/>
            <person name="Gouzy J."/>
            <person name="Gamas P."/>
        </authorList>
    </citation>
    <scope>NUCLEOTIDE SEQUENCE [LARGE SCALE GENOMIC DNA]</scope>
    <source>
        <strain evidence="8">cv. Jemalong A17</strain>
    </source>
</reference>
<sequence>MTQNIFDGSDSETEDISNIKIDEEYARRFEHNKRREDLQRYEELKKKGVIGSPSHTEDDESESESSSDDDVNNFNTKSDKEFFDALIKVKKKDPVLKQKDVKLFESDHSSEDESDDEKSKDKEKKSMFLKDVVAKHLIEEGPDFGDEEDETNEIGISNGGKKTYAEEQEELKQAFLKAAEKDGLGDADFLTLKEKTGEDKVESEDEEFEEKLDAYFDDSNENSLFLKNYFKNKMWVDKNAENLNVGEEDLQEISEDEMEIERQEEYEVSFQENPEDRVLGHARKVEGSVRKKTNSRKEQRKSKEEREAIRQKERDEELKHLKNVKMQEIQEKVKKIKKIAGINDDDIIPLSTAELEKEFDPEEYDRMMKKAFDAKYYNEEDVDPEFCSEGEEDMEKPDFEKEDDLLGLPKDWDECGSGGGFLAAREKALKAKIENTSDDDLMEGETEKEDIPEEGSSRKRKRKTALLEKARQIMMDEYYNLDYEDTVGDLKTRFKYTKTKPNRFGLDTPEILLIDDKELNQHISLKKLAPYQEEELKLSKQKRYMLKMRAKEILRAASLGKKKKRSKVDSSKSTKVDSSKLTSNNVVEEEKANTASLDKKRNKKPKADSSKSTSSNSGVVEDEKSNTEESKSRKAKRRENRAKLKLPESRLKAYGKTT</sequence>
<dbReference type="EMBL" id="CM001218">
    <property type="protein sequence ID" value="AES64792.1"/>
    <property type="molecule type" value="Genomic_DNA"/>
</dbReference>
<evidence type="ECO:0000259" key="3">
    <source>
        <dbReference type="Pfam" id="PF12936"/>
    </source>
</evidence>
<organism evidence="4 7">
    <name type="scientific">Medicago truncatula</name>
    <name type="common">Barrel medic</name>
    <name type="synonym">Medicago tribuloides</name>
    <dbReference type="NCBI Taxonomy" id="3880"/>
    <lineage>
        <taxon>Eukaryota</taxon>
        <taxon>Viridiplantae</taxon>
        <taxon>Streptophyta</taxon>
        <taxon>Embryophyta</taxon>
        <taxon>Tracheophyta</taxon>
        <taxon>Spermatophyta</taxon>
        <taxon>Magnoliopsida</taxon>
        <taxon>eudicotyledons</taxon>
        <taxon>Gunneridae</taxon>
        <taxon>Pentapetalae</taxon>
        <taxon>rosids</taxon>
        <taxon>fabids</taxon>
        <taxon>Fabales</taxon>
        <taxon>Fabaceae</taxon>
        <taxon>Papilionoideae</taxon>
        <taxon>50 kb inversion clade</taxon>
        <taxon>NPAAA clade</taxon>
        <taxon>Hologalegina</taxon>
        <taxon>IRL clade</taxon>
        <taxon>Trifolieae</taxon>
        <taxon>Medicago</taxon>
    </lineage>
</organism>
<dbReference type="eggNOG" id="KOG2409">
    <property type="taxonomic scope" value="Eukaryota"/>
</dbReference>
<evidence type="ECO:0000256" key="1">
    <source>
        <dbReference type="ARBA" id="ARBA00007473"/>
    </source>
</evidence>
<gene>
    <name evidence="6" type="primary">11407636</name>
    <name evidence="4" type="ordered locus">MTR_2g030390</name>
    <name evidence="5" type="ORF">MtrunA17_Chr2g0292531</name>
</gene>
<evidence type="ECO:0000313" key="8">
    <source>
        <dbReference type="Proteomes" id="UP000265566"/>
    </source>
</evidence>
<feature type="region of interest" description="Disordered" evidence="2">
    <location>
        <begin position="100"/>
        <end position="124"/>
    </location>
</feature>
<dbReference type="STRING" id="3880.G7IKW1"/>
<feature type="compositionally biased region" description="Basic and acidic residues" evidence="2">
    <location>
        <begin position="641"/>
        <end position="651"/>
    </location>
</feature>
<dbReference type="EnsemblPlants" id="AES64792">
    <property type="protein sequence ID" value="AES64792"/>
    <property type="gene ID" value="MTR_2g030390"/>
</dbReference>
<dbReference type="EMBL" id="PSQE01000002">
    <property type="protein sequence ID" value="RHN72879.1"/>
    <property type="molecule type" value="Genomic_DNA"/>
</dbReference>
<reference evidence="6" key="3">
    <citation type="submission" date="2015-04" db="UniProtKB">
        <authorList>
            <consortium name="EnsemblPlants"/>
        </authorList>
    </citation>
    <scope>IDENTIFICATION</scope>
    <source>
        <strain evidence="6">cv. Jemalong A17</strain>
    </source>
</reference>
<feature type="region of interest" description="Disordered" evidence="2">
    <location>
        <begin position="262"/>
        <end position="313"/>
    </location>
</feature>
<dbReference type="GO" id="GO:0005730">
    <property type="term" value="C:nucleolus"/>
    <property type="evidence" value="ECO:0000318"/>
    <property type="project" value="GO_Central"/>
</dbReference>
<dbReference type="PANTHER" id="PTHR14490">
    <property type="entry name" value="ZINC FINGER, ZZ TYPE"/>
    <property type="match status" value="1"/>
</dbReference>
<evidence type="ECO:0000313" key="4">
    <source>
        <dbReference type="EMBL" id="AES64792.1"/>
    </source>
</evidence>
<dbReference type="Pfam" id="PF12936">
    <property type="entry name" value="Kri1_C"/>
    <property type="match status" value="1"/>
</dbReference>
<evidence type="ECO:0000313" key="5">
    <source>
        <dbReference type="EMBL" id="RHN72879.1"/>
    </source>
</evidence>
<reference evidence="4 6" key="1">
    <citation type="journal article" date="2011" name="Nature">
        <title>The Medicago genome provides insight into the evolution of rhizobial symbioses.</title>
        <authorList>
            <person name="Young N.D."/>
            <person name="Debelle F."/>
            <person name="Oldroyd G.E."/>
            <person name="Geurts R."/>
            <person name="Cannon S.B."/>
            <person name="Udvardi M.K."/>
            <person name="Benedito V.A."/>
            <person name="Mayer K.F."/>
            <person name="Gouzy J."/>
            <person name="Schoof H."/>
            <person name="Van de Peer Y."/>
            <person name="Proost S."/>
            <person name="Cook D.R."/>
            <person name="Meyers B.C."/>
            <person name="Spannagl M."/>
            <person name="Cheung F."/>
            <person name="De Mita S."/>
            <person name="Krishnakumar V."/>
            <person name="Gundlach H."/>
            <person name="Zhou S."/>
            <person name="Mudge J."/>
            <person name="Bharti A.K."/>
            <person name="Murray J.D."/>
            <person name="Naoumkina M.A."/>
            <person name="Rosen B."/>
            <person name="Silverstein K.A."/>
            <person name="Tang H."/>
            <person name="Rombauts S."/>
            <person name="Zhao P.X."/>
            <person name="Zhou P."/>
            <person name="Barbe V."/>
            <person name="Bardou P."/>
            <person name="Bechner M."/>
            <person name="Bellec A."/>
            <person name="Berger A."/>
            <person name="Berges H."/>
            <person name="Bidwell S."/>
            <person name="Bisseling T."/>
            <person name="Choisne N."/>
            <person name="Couloux A."/>
            <person name="Denny R."/>
            <person name="Deshpande S."/>
            <person name="Dai X."/>
            <person name="Doyle J.J."/>
            <person name="Dudez A.M."/>
            <person name="Farmer A.D."/>
            <person name="Fouteau S."/>
            <person name="Franken C."/>
            <person name="Gibelin C."/>
            <person name="Gish J."/>
            <person name="Goldstein S."/>
            <person name="Gonzalez A.J."/>
            <person name="Green P.J."/>
            <person name="Hallab A."/>
            <person name="Hartog M."/>
            <person name="Hua A."/>
            <person name="Humphray S.J."/>
            <person name="Jeong D.H."/>
            <person name="Jing Y."/>
            <person name="Jocker A."/>
            <person name="Kenton S.M."/>
            <person name="Kim D.J."/>
            <person name="Klee K."/>
            <person name="Lai H."/>
            <person name="Lang C."/>
            <person name="Lin S."/>
            <person name="Macmil S.L."/>
            <person name="Magdelenat G."/>
            <person name="Matthews L."/>
            <person name="McCorrison J."/>
            <person name="Monaghan E.L."/>
            <person name="Mun J.H."/>
            <person name="Najar F.Z."/>
            <person name="Nicholson C."/>
            <person name="Noirot C."/>
            <person name="O'Bleness M."/>
            <person name="Paule C.R."/>
            <person name="Poulain J."/>
            <person name="Prion F."/>
            <person name="Qin B."/>
            <person name="Qu C."/>
            <person name="Retzel E.F."/>
            <person name="Riddle C."/>
            <person name="Sallet E."/>
            <person name="Samain S."/>
            <person name="Samson N."/>
            <person name="Sanders I."/>
            <person name="Saurat O."/>
            <person name="Scarpelli C."/>
            <person name="Schiex T."/>
            <person name="Segurens B."/>
            <person name="Severin A.J."/>
            <person name="Sherrier D.J."/>
            <person name="Shi R."/>
            <person name="Sims S."/>
            <person name="Singer S.R."/>
            <person name="Sinharoy S."/>
            <person name="Sterck L."/>
            <person name="Viollet A."/>
            <person name="Wang B.B."/>
            <person name="Wang K."/>
            <person name="Wang M."/>
            <person name="Wang X."/>
            <person name="Warfsmann J."/>
            <person name="Weissenbach J."/>
            <person name="White D.D."/>
            <person name="White J.D."/>
            <person name="Wiley G.B."/>
            <person name="Wincker P."/>
            <person name="Xing Y."/>
            <person name="Yang L."/>
            <person name="Yao Z."/>
            <person name="Ying F."/>
            <person name="Zhai J."/>
            <person name="Zhou L."/>
            <person name="Zuber A."/>
            <person name="Denarie J."/>
            <person name="Dixon R.A."/>
            <person name="May G.D."/>
            <person name="Schwartz D.C."/>
            <person name="Rogers J."/>
            <person name="Quetier F."/>
            <person name="Town C.D."/>
            <person name="Roe B.A."/>
        </authorList>
    </citation>
    <scope>NUCLEOTIDE SEQUENCE [LARGE SCALE GENOMIC DNA]</scope>
    <source>
        <strain evidence="4">A17</strain>
        <strain evidence="6">cv. Jemalong A17</strain>
    </source>
</reference>
<evidence type="ECO:0000313" key="6">
    <source>
        <dbReference type="EnsemblPlants" id="AES64792"/>
    </source>
</evidence>
<evidence type="ECO:0000313" key="7">
    <source>
        <dbReference type="Proteomes" id="UP000002051"/>
    </source>
</evidence>
<feature type="compositionally biased region" description="Acidic residues" evidence="2">
    <location>
        <begin position="57"/>
        <end position="71"/>
    </location>
</feature>
<feature type="compositionally biased region" description="Basic and acidic residues" evidence="2">
    <location>
        <begin position="567"/>
        <end position="578"/>
    </location>
</feature>
<dbReference type="OMA" id="WDNYDPR"/>
<feature type="compositionally biased region" description="Basic and acidic residues" evidence="2">
    <location>
        <begin position="621"/>
        <end position="632"/>
    </location>
</feature>
<dbReference type="AlphaFoldDB" id="G7IKW1"/>
<dbReference type="GO" id="GO:0000447">
    <property type="term" value="P:endonucleolytic cleavage in ITS1 to separate SSU-rRNA from 5.8S rRNA and LSU-rRNA from tricistronic rRNA transcript (SSU-rRNA, 5.8S rRNA, LSU-rRNA)"/>
    <property type="evidence" value="ECO:0000318"/>
    <property type="project" value="GO_Central"/>
</dbReference>
<dbReference type="PaxDb" id="3880-AES64792"/>
<dbReference type="HOGENOM" id="CLU_009647_1_0_1"/>
<dbReference type="InterPro" id="IPR024626">
    <property type="entry name" value="Kri1-like_C"/>
</dbReference>
<feature type="region of interest" description="Disordered" evidence="2">
    <location>
        <begin position="28"/>
        <end position="75"/>
    </location>
</feature>
<dbReference type="PANTHER" id="PTHR14490:SF5">
    <property type="entry name" value="PROTEIN KRI1 HOMOLOG"/>
    <property type="match status" value="1"/>
</dbReference>
<accession>G7IKW1</accession>
<dbReference type="Proteomes" id="UP000002051">
    <property type="component" value="Chromosome 2"/>
</dbReference>
<dbReference type="Pfam" id="PF05178">
    <property type="entry name" value="Kri1"/>
    <property type="match status" value="1"/>
</dbReference>
<proteinExistence type="inferred from homology"/>
<name>G7IKW1_MEDTR</name>
<feature type="compositionally biased region" description="Acidic residues" evidence="2">
    <location>
        <begin position="140"/>
        <end position="152"/>
    </location>
</feature>
<comment type="similarity">
    <text evidence="1">Belongs to the KRI1 family.</text>
</comment>
<feature type="region of interest" description="Disordered" evidence="2">
    <location>
        <begin position="555"/>
        <end position="658"/>
    </location>
</feature>
<dbReference type="KEGG" id="mtr:11407636"/>
<dbReference type="OrthoDB" id="10252032at2759"/>
<dbReference type="Gramene" id="rna8643">
    <property type="protein sequence ID" value="RHN72879.1"/>
    <property type="gene ID" value="gene8643"/>
</dbReference>
<feature type="compositionally biased region" description="Basic and acidic residues" evidence="2">
    <location>
        <begin position="28"/>
        <end position="46"/>
    </location>
</feature>
<dbReference type="Proteomes" id="UP000265566">
    <property type="component" value="Chromosome 2"/>
</dbReference>
<reference evidence="5" key="5">
    <citation type="journal article" date="2018" name="Nat. Plants">
        <title>Whole-genome landscape of Medicago truncatula symbiotic genes.</title>
        <authorList>
            <person name="Pecrix Y."/>
            <person name="Gamas P."/>
            <person name="Carrere S."/>
        </authorList>
    </citation>
    <scope>NUCLEOTIDE SEQUENCE</scope>
    <source>
        <tissue evidence="5">Leaves</tissue>
    </source>
</reference>